<evidence type="ECO:0000256" key="2">
    <source>
        <dbReference type="ARBA" id="ARBA00005594"/>
    </source>
</evidence>
<protein>
    <recommendedName>
        <fullName evidence="10">Lysine--tRNA ligase</fullName>
        <ecNumber evidence="10">6.1.1.6</ecNumber>
    </recommendedName>
    <alternativeName>
        <fullName evidence="10">Lysyl-tRNA synthetase</fullName>
        <shortName evidence="10">LysRS</shortName>
    </alternativeName>
</protein>
<dbReference type="GO" id="GO:0000049">
    <property type="term" value="F:tRNA binding"/>
    <property type="evidence" value="ECO:0007669"/>
    <property type="project" value="InterPro"/>
</dbReference>
<dbReference type="Gene3D" id="1.10.10.770">
    <property type="match status" value="1"/>
</dbReference>
<dbReference type="InterPro" id="IPR014729">
    <property type="entry name" value="Rossmann-like_a/b/a_fold"/>
</dbReference>
<accession>A0A455SZP7</accession>
<dbReference type="PROSITE" id="PS00178">
    <property type="entry name" value="AA_TRNA_LIGASE_I"/>
    <property type="match status" value="1"/>
</dbReference>
<name>A0A455SZP7_9CHLR</name>
<evidence type="ECO:0000256" key="6">
    <source>
        <dbReference type="ARBA" id="ARBA00022840"/>
    </source>
</evidence>
<evidence type="ECO:0000256" key="10">
    <source>
        <dbReference type="HAMAP-Rule" id="MF_00177"/>
    </source>
</evidence>
<keyword evidence="4 10" id="KW-0436">Ligase</keyword>
<keyword evidence="3 10" id="KW-0963">Cytoplasm</keyword>
<comment type="catalytic activity">
    <reaction evidence="9 10">
        <text>tRNA(Lys) + L-lysine + ATP = L-lysyl-tRNA(Lys) + AMP + diphosphate</text>
        <dbReference type="Rhea" id="RHEA:20792"/>
        <dbReference type="Rhea" id="RHEA-COMP:9696"/>
        <dbReference type="Rhea" id="RHEA-COMP:9697"/>
        <dbReference type="ChEBI" id="CHEBI:30616"/>
        <dbReference type="ChEBI" id="CHEBI:32551"/>
        <dbReference type="ChEBI" id="CHEBI:33019"/>
        <dbReference type="ChEBI" id="CHEBI:78442"/>
        <dbReference type="ChEBI" id="CHEBI:78529"/>
        <dbReference type="ChEBI" id="CHEBI:456215"/>
        <dbReference type="EC" id="6.1.1.6"/>
    </reaction>
</comment>
<dbReference type="Gene3D" id="6.10.20.10">
    <property type="entry name" value="Lysine tRNA ligase, stem contact fold domain"/>
    <property type="match status" value="1"/>
</dbReference>
<dbReference type="AlphaFoldDB" id="A0A455SZP7"/>
<dbReference type="InterPro" id="IPR002904">
    <property type="entry name" value="Lys-tRNA-ligase"/>
</dbReference>
<dbReference type="InterPro" id="IPR042078">
    <property type="entry name" value="Lys-tRNA-ligase_SC_fold"/>
</dbReference>
<reference evidence="11" key="1">
    <citation type="submission" date="2018-12" db="EMBL/GenBank/DDBJ databases">
        <title>Novel natural products biosynthetic potential of the class Ktedonobacteria.</title>
        <authorList>
            <person name="Zheng Y."/>
            <person name="Saitou A."/>
            <person name="Wang C.M."/>
            <person name="Toyoda A."/>
            <person name="Minakuchi Y."/>
            <person name="Sekiguchi Y."/>
            <person name="Ueda K."/>
            <person name="Takano H."/>
            <person name="Sakai Y."/>
            <person name="Yokota A."/>
            <person name="Yabe S."/>
        </authorList>
    </citation>
    <scope>NUCLEOTIDE SEQUENCE</scope>
    <source>
        <strain evidence="11">COM3</strain>
    </source>
</reference>
<comment type="subcellular location">
    <subcellularLocation>
        <location evidence="1 10">Cytoplasm</location>
    </subcellularLocation>
</comment>
<dbReference type="GO" id="GO:0005737">
    <property type="term" value="C:cytoplasm"/>
    <property type="evidence" value="ECO:0007669"/>
    <property type="project" value="UniProtKB-SubCell"/>
</dbReference>
<feature type="short sequence motif" description="'HIGH' region" evidence="10">
    <location>
        <begin position="35"/>
        <end position="43"/>
    </location>
</feature>
<dbReference type="NCBIfam" id="TIGR00467">
    <property type="entry name" value="lysS_arch"/>
    <property type="match status" value="1"/>
</dbReference>
<dbReference type="SUPFAM" id="SSF48163">
    <property type="entry name" value="An anticodon-binding domain of class I aminoacyl-tRNA synthetases"/>
    <property type="match status" value="1"/>
</dbReference>
<dbReference type="InterPro" id="IPR008925">
    <property type="entry name" value="aa_tRNA-synth_I_cd-bd_sf"/>
</dbReference>
<dbReference type="Gene3D" id="1.10.10.350">
    <property type="match status" value="1"/>
</dbReference>
<dbReference type="HAMAP" id="MF_00177">
    <property type="entry name" value="Lys_tRNA_synth_class1"/>
    <property type="match status" value="1"/>
</dbReference>
<evidence type="ECO:0000313" key="11">
    <source>
        <dbReference type="EMBL" id="BBH91605.1"/>
    </source>
</evidence>
<sequence length="552" mass="62926">MKNDWVEAICIQIEERMRRAGREGETIICSSGISPSGPVHLGNLREAITPHLVTEELKVRGWQAEHIHVWDDFDRLRKIPAGIDASFSRYLGQPLSDIPDPFGEYDSYASRYMHQFERSLQRLGIAPRFVRQSEMYRSGFYTEKIKLALTRRGEIFDILAEYQTAIQETEEERAARRAAYYPFRVYCETCHRDSPRITAYDEATAFLAYSCPDCGHVGGYSLNGKVEGKLVWKVDWPMRWSTFPVDFEPAGVDHSTPGSSFTVGQRIIQEIYQTPPPYYVGYAFVGMEGRTKISSSSGTTATPEVALNIAEPALLRWMYARRAPNQGFSIDFGQGLLRLYEEWDGLQRQVQAGTASELNRNIYRRACQTASSEVERTPKPVSFSLLTSLLDVTHDNIEQVMRIVSQSTGDAMLSPEMLEPRLTCARNWINDYLPDDERTPIQSTFQTAAYEQMSEEQRRMLSLFSSLFDEHWNYVGLTDLMYNVPKMVRGVPLDVKPDTALKQVQRSFFVAIYQLVCGRETGPRIPTLLLSLGKEKTRMLVTPPRKEACSSL</sequence>
<feature type="short sequence motif" description="'KMSKS' region" evidence="10">
    <location>
        <begin position="292"/>
        <end position="296"/>
    </location>
</feature>
<keyword evidence="7 10" id="KW-0648">Protein biosynthesis</keyword>
<dbReference type="Gene3D" id="3.40.50.620">
    <property type="entry name" value="HUPs"/>
    <property type="match status" value="2"/>
</dbReference>
<dbReference type="SUPFAM" id="SSF52374">
    <property type="entry name" value="Nucleotidylyl transferase"/>
    <property type="match status" value="1"/>
</dbReference>
<dbReference type="InterPro" id="IPR020751">
    <property type="entry name" value="aa-tRNA-synth_I_codon-bd_sub2"/>
</dbReference>
<dbReference type="InterPro" id="IPR001412">
    <property type="entry name" value="aa-tRNA-synth_I_CS"/>
</dbReference>
<comment type="similarity">
    <text evidence="2 10">Belongs to the class-I aminoacyl-tRNA synthetase family.</text>
</comment>
<gene>
    <name evidence="11" type="primary">lysS_2</name>
    <name evidence="10" type="synonym">lysS</name>
    <name evidence="11" type="ORF">KTC_63560</name>
</gene>
<organism evidence="11">
    <name type="scientific">Thermosporothrix sp. COM3</name>
    <dbReference type="NCBI Taxonomy" id="2490863"/>
    <lineage>
        <taxon>Bacteria</taxon>
        <taxon>Bacillati</taxon>
        <taxon>Chloroflexota</taxon>
        <taxon>Ktedonobacteria</taxon>
        <taxon>Ktedonobacterales</taxon>
        <taxon>Thermosporotrichaceae</taxon>
        <taxon>Thermosporothrix</taxon>
    </lineage>
</organism>
<evidence type="ECO:0000256" key="8">
    <source>
        <dbReference type="ARBA" id="ARBA00023146"/>
    </source>
</evidence>
<dbReference type="GO" id="GO:0005524">
    <property type="term" value="F:ATP binding"/>
    <property type="evidence" value="ECO:0007669"/>
    <property type="project" value="UniProtKB-UniRule"/>
</dbReference>
<keyword evidence="6 10" id="KW-0067">ATP-binding</keyword>
<evidence type="ECO:0000256" key="9">
    <source>
        <dbReference type="ARBA" id="ARBA00048573"/>
    </source>
</evidence>
<dbReference type="GO" id="GO:0006430">
    <property type="term" value="P:lysyl-tRNA aminoacylation"/>
    <property type="evidence" value="ECO:0007669"/>
    <property type="project" value="UniProtKB-UniRule"/>
</dbReference>
<evidence type="ECO:0000256" key="7">
    <source>
        <dbReference type="ARBA" id="ARBA00022917"/>
    </source>
</evidence>
<dbReference type="PANTHER" id="PTHR37940">
    <property type="entry name" value="LYSINE--TRNA LIGASE"/>
    <property type="match status" value="1"/>
</dbReference>
<dbReference type="Pfam" id="PF01921">
    <property type="entry name" value="tRNA-synt_1f"/>
    <property type="match status" value="1"/>
</dbReference>
<dbReference type="EMBL" id="AP019376">
    <property type="protein sequence ID" value="BBH91605.1"/>
    <property type="molecule type" value="Genomic_DNA"/>
</dbReference>
<dbReference type="GO" id="GO:0004824">
    <property type="term" value="F:lysine-tRNA ligase activity"/>
    <property type="evidence" value="ECO:0007669"/>
    <property type="project" value="UniProtKB-UniRule"/>
</dbReference>
<keyword evidence="5 10" id="KW-0547">Nucleotide-binding</keyword>
<dbReference type="EC" id="6.1.1.6" evidence="10"/>
<dbReference type="PANTHER" id="PTHR37940:SF1">
    <property type="entry name" value="LYSINE--TRNA LIGASE"/>
    <property type="match status" value="1"/>
</dbReference>
<keyword evidence="8 10" id="KW-0030">Aminoacyl-tRNA synthetase</keyword>
<proteinExistence type="inferred from homology"/>
<evidence type="ECO:0000256" key="1">
    <source>
        <dbReference type="ARBA" id="ARBA00004496"/>
    </source>
</evidence>
<evidence type="ECO:0000256" key="4">
    <source>
        <dbReference type="ARBA" id="ARBA00022598"/>
    </source>
</evidence>
<comment type="caution">
    <text evidence="10">Lacks conserved residue(s) required for the propagation of feature annotation.</text>
</comment>
<evidence type="ECO:0000256" key="3">
    <source>
        <dbReference type="ARBA" id="ARBA00022490"/>
    </source>
</evidence>
<evidence type="ECO:0000256" key="5">
    <source>
        <dbReference type="ARBA" id="ARBA00022741"/>
    </source>
</evidence>